<evidence type="ECO:0000256" key="2">
    <source>
        <dbReference type="SAM" id="SignalP"/>
    </source>
</evidence>
<gene>
    <name evidence="3" type="ORF">E4635_05380</name>
</gene>
<dbReference type="EMBL" id="SRLH01000003">
    <property type="protein sequence ID" value="TGD58344.1"/>
    <property type="molecule type" value="Genomic_DNA"/>
</dbReference>
<dbReference type="AlphaFoldDB" id="A0A4Z0L7F4"/>
<evidence type="ECO:0008006" key="5">
    <source>
        <dbReference type="Google" id="ProtNLM"/>
    </source>
</evidence>
<keyword evidence="4" id="KW-1185">Reference proteome</keyword>
<keyword evidence="2" id="KW-0732">Signal</keyword>
<accession>A0A4Z0L7F4</accession>
<evidence type="ECO:0000256" key="1">
    <source>
        <dbReference type="SAM" id="MobiDB-lite"/>
    </source>
</evidence>
<dbReference type="NCBIfam" id="NF038133">
    <property type="entry name" value="choice_anch_L"/>
    <property type="match status" value="1"/>
</dbReference>
<dbReference type="RefSeq" id="WP_211518735.1">
    <property type="nucleotide sequence ID" value="NZ_SRLH01000003.1"/>
</dbReference>
<evidence type="ECO:0000313" key="4">
    <source>
        <dbReference type="Proteomes" id="UP000297407"/>
    </source>
</evidence>
<name>A0A4Z0L7F4_9FLAO</name>
<feature type="signal peptide" evidence="2">
    <location>
        <begin position="1"/>
        <end position="18"/>
    </location>
</feature>
<reference evidence="3 4" key="1">
    <citation type="submission" date="2019-04" db="EMBL/GenBank/DDBJ databases">
        <title>Flavobacterium sp. strain DS2-A Genome sequencing and assembly.</title>
        <authorList>
            <person name="Kim I."/>
        </authorList>
    </citation>
    <scope>NUCLEOTIDE SEQUENCE [LARGE SCALE GENOMIC DNA]</scope>
    <source>
        <strain evidence="3 4">DS2-A</strain>
    </source>
</reference>
<feature type="non-terminal residue" evidence="3">
    <location>
        <position position="529"/>
    </location>
</feature>
<comment type="caution">
    <text evidence="3">The sequence shown here is derived from an EMBL/GenBank/DDBJ whole genome shotgun (WGS) entry which is preliminary data.</text>
</comment>
<feature type="chain" id="PRO_5021361315" description="Gliding motility-associated C-terminal domain-containing protein" evidence="2">
    <location>
        <begin position="19"/>
        <end position="529"/>
    </location>
</feature>
<protein>
    <recommendedName>
        <fullName evidence="5">Gliding motility-associated C-terminal domain-containing protein</fullName>
    </recommendedName>
</protein>
<evidence type="ECO:0000313" key="3">
    <source>
        <dbReference type="EMBL" id="TGD58344.1"/>
    </source>
</evidence>
<organism evidence="3 4">
    <name type="scientific">Flavobacterium humi</name>
    <dbReference type="NCBI Taxonomy" id="2562683"/>
    <lineage>
        <taxon>Bacteria</taxon>
        <taxon>Pseudomonadati</taxon>
        <taxon>Bacteroidota</taxon>
        <taxon>Flavobacteriia</taxon>
        <taxon>Flavobacteriales</taxon>
        <taxon>Flavobacteriaceae</taxon>
        <taxon>Flavobacterium</taxon>
    </lineage>
</organism>
<dbReference type="InterPro" id="IPR049804">
    <property type="entry name" value="Choice_anch_L"/>
</dbReference>
<feature type="region of interest" description="Disordered" evidence="1">
    <location>
        <begin position="121"/>
        <end position="141"/>
    </location>
</feature>
<proteinExistence type="predicted"/>
<dbReference type="Proteomes" id="UP000297407">
    <property type="component" value="Unassembled WGS sequence"/>
</dbReference>
<sequence>MKKLYLLTFLLFGLTTQAQLILENVFVDPGGTLPPVYVPNKSPAQIVTQDLVGMGVTPFNIKFRGDAAAALVPSKQVDKFSTNFNLTSLGFLPNYDANGIRIFDNSPKGMLMTTGESSVALGPNNNGSKSIDVPESATGDPDLRKITTNDVEHASIVEFDFMATGPVLNFDFIFASEEYPEYSLSPNVNDVFGFFLSGPGIVPDVIAPDVTPSFTNNAKNIALIPGTTTPVSIFNVNHGLNNTGACTNCLYYVNNGQGTSPAANTSIQYDGFTTVLRATADLQCGQIYHIKLAVGNVGDNLFDSAVFLKNFQIAPMKLTDALGNQINNVVIGCWDDEVTINSGIPAGTNTFTWTHDTVLMPGVTTPSITVTENGVYELTVYSATGCLIGKDDITVNRTPFPLREPLPKTICVTGTGPYSFNIDQTAYMLNGLSASDYTITYYTSLSNAENGISPIPIGSLTSYLSAGAGELIWVKIEDLFVNGCIGYRSFPLNAVSTPSGTFSYTGSPYCSDVTTPQLPTLSGLTSGGT</sequence>